<name>A0A3E2MXN2_MYCMR</name>
<gene>
    <name evidence="1" type="ORF">DAVIS_02037</name>
</gene>
<dbReference type="AlphaFoldDB" id="A0A3E2MXN2"/>
<dbReference type="Pfam" id="PF03887">
    <property type="entry name" value="YfbU"/>
    <property type="match status" value="1"/>
</dbReference>
<dbReference type="SUPFAM" id="SSF116960">
    <property type="entry name" value="YfbU-like"/>
    <property type="match status" value="1"/>
</dbReference>
<comment type="caution">
    <text evidence="1">The sequence shown here is derived from an EMBL/GenBank/DDBJ whole genome shotgun (WGS) entry which is preliminary data.</text>
</comment>
<organism evidence="1 2">
    <name type="scientific">Mycobacterium marinum</name>
    <dbReference type="NCBI Taxonomy" id="1781"/>
    <lineage>
        <taxon>Bacteria</taxon>
        <taxon>Bacillati</taxon>
        <taxon>Actinomycetota</taxon>
        <taxon>Actinomycetes</taxon>
        <taxon>Mycobacteriales</taxon>
        <taxon>Mycobacteriaceae</taxon>
        <taxon>Mycobacterium</taxon>
        <taxon>Mycobacterium ulcerans group</taxon>
    </lineage>
</organism>
<accession>A0A3E2MXN2</accession>
<evidence type="ECO:0000313" key="1">
    <source>
        <dbReference type="EMBL" id="RFZ42945.1"/>
    </source>
</evidence>
<evidence type="ECO:0008006" key="3">
    <source>
        <dbReference type="Google" id="ProtNLM"/>
    </source>
</evidence>
<reference evidence="1 2" key="1">
    <citation type="journal article" date="2018" name="Sci. Rep.">
        <title>Extensive genomic diversity among Mycobacterium marinum strains revealed by whole genome sequencing.</title>
        <authorList>
            <person name="Das S."/>
            <person name="Pettersson B.M."/>
            <person name="Behra P.R."/>
            <person name="Mallick A."/>
            <person name="Cheramie M."/>
            <person name="Ramesh M."/>
            <person name="Shirreff L."/>
            <person name="DuCote T."/>
            <person name="Dasgupta S."/>
            <person name="Ennis D.G."/>
            <person name="Kirsebom L.A."/>
        </authorList>
    </citation>
    <scope>NUCLEOTIDE SEQUENCE [LARGE SCALE GENOMIC DNA]</scope>
    <source>
        <strain evidence="1 2">Davis1</strain>
    </source>
</reference>
<dbReference type="Proteomes" id="UP000257451">
    <property type="component" value="Unassembled WGS sequence"/>
</dbReference>
<dbReference type="Gene3D" id="1.10.3190.10">
    <property type="entry name" value="yfbu gene product, domain 2"/>
    <property type="match status" value="1"/>
</dbReference>
<dbReference type="InterPro" id="IPR005587">
    <property type="entry name" value="UPF0304_YfbU"/>
</dbReference>
<evidence type="ECO:0000313" key="2">
    <source>
        <dbReference type="Proteomes" id="UP000257451"/>
    </source>
</evidence>
<dbReference type="InterPro" id="IPR023146">
    <property type="entry name" value="YfbU_alpha-helical_sf"/>
</dbReference>
<protein>
    <recommendedName>
        <fullName evidence="3">YfbU family protein</fullName>
    </recommendedName>
</protein>
<proteinExistence type="predicted"/>
<sequence length="331" mass="37860">MNSEGADRFWASLGGESFEHPAGRLPDAVRPAVGLRSWKCGVAPRPAATSRSPEYRPRLALYACMTDVIVTSYQQEGCVAVINIRVEDRIRDQLKDLADAEGLTLSEYVRDRLLEVLVPPDYRPSDDYDGEPAPETMRIADRQVLSLLHRILARVLPEDANGEDGDEAYQLQRAEVIEKGFTGEYWREVAGFRTELSKLDCDRVLDILDMFRVITYSIARLAKKGTPVSEDLEYKLEFQGFDYRDKLESHMAIYVEFLMSDDRWTELRPQLERNDGGNSHHRTLGTYMRMLAEYRRIKDARGRGSRRDDYLLSTEELEQIAAALVHPSHRG</sequence>
<dbReference type="EMBL" id="PEDF01000060">
    <property type="protein sequence ID" value="RFZ42945.1"/>
    <property type="molecule type" value="Genomic_DNA"/>
</dbReference>